<dbReference type="InterPro" id="IPR027417">
    <property type="entry name" value="P-loop_NTPase"/>
</dbReference>
<sequence length="225" mass="26354">MKRLFELINKNILKEFFSEKTHLIPTEKELPIITISREMGSGGRPIANLVVKTLGKPWKLFHREIIEEISKESQMEKKLIKEVDENKIPLIDELVADFFGKRYLNLSNYYKNLVKVLSTVGHRGYVIIMGRGAQYLFPQALNVRIICETDQRIKWLIEYEKITRNEAIKRIEDSDQKRIDFEKAIYGHDPRKAHHYDLVIRTGPEISIEDAADIIVFAARKKFKI</sequence>
<evidence type="ECO:0008006" key="3">
    <source>
        <dbReference type="Google" id="ProtNLM"/>
    </source>
</evidence>
<accession>A0A1F7IEY8</accession>
<name>A0A1F7IEY8_9BACT</name>
<gene>
    <name evidence="1" type="ORF">A2954_02615</name>
</gene>
<dbReference type="Proteomes" id="UP000177698">
    <property type="component" value="Unassembled WGS sequence"/>
</dbReference>
<organism evidence="1 2">
    <name type="scientific">Candidatus Roizmanbacteria bacterium RIFCSPLOWO2_01_FULL_37_12</name>
    <dbReference type="NCBI Taxonomy" id="1802056"/>
    <lineage>
        <taxon>Bacteria</taxon>
        <taxon>Candidatus Roizmaniibacteriota</taxon>
    </lineage>
</organism>
<dbReference type="STRING" id="1802056.A2954_02615"/>
<dbReference type="AlphaFoldDB" id="A0A1F7IEY8"/>
<reference evidence="1 2" key="1">
    <citation type="journal article" date="2016" name="Nat. Commun.">
        <title>Thousands of microbial genomes shed light on interconnected biogeochemical processes in an aquifer system.</title>
        <authorList>
            <person name="Anantharaman K."/>
            <person name="Brown C.T."/>
            <person name="Hug L.A."/>
            <person name="Sharon I."/>
            <person name="Castelle C.J."/>
            <person name="Probst A.J."/>
            <person name="Thomas B.C."/>
            <person name="Singh A."/>
            <person name="Wilkins M.J."/>
            <person name="Karaoz U."/>
            <person name="Brodie E.L."/>
            <person name="Williams K.H."/>
            <person name="Hubbard S.S."/>
            <person name="Banfield J.F."/>
        </authorList>
    </citation>
    <scope>NUCLEOTIDE SEQUENCE [LARGE SCALE GENOMIC DNA]</scope>
</reference>
<comment type="caution">
    <text evidence="1">The sequence shown here is derived from an EMBL/GenBank/DDBJ whole genome shotgun (WGS) entry which is preliminary data.</text>
</comment>
<protein>
    <recommendedName>
        <fullName evidence="3">Cmk3</fullName>
    </recommendedName>
</protein>
<proteinExistence type="predicted"/>
<dbReference type="EMBL" id="MGAG01000008">
    <property type="protein sequence ID" value="OGK41919.1"/>
    <property type="molecule type" value="Genomic_DNA"/>
</dbReference>
<evidence type="ECO:0000313" key="2">
    <source>
        <dbReference type="Proteomes" id="UP000177698"/>
    </source>
</evidence>
<dbReference type="Gene3D" id="3.40.50.300">
    <property type="entry name" value="P-loop containing nucleotide triphosphate hydrolases"/>
    <property type="match status" value="1"/>
</dbReference>
<evidence type="ECO:0000313" key="1">
    <source>
        <dbReference type="EMBL" id="OGK41919.1"/>
    </source>
</evidence>
<dbReference type="Pfam" id="PF13189">
    <property type="entry name" value="Cytidylate_kin2"/>
    <property type="match status" value="1"/>
</dbReference>